<keyword evidence="4" id="KW-1185">Reference proteome</keyword>
<protein>
    <recommendedName>
        <fullName evidence="2">ABM domain-containing protein</fullName>
    </recommendedName>
</protein>
<dbReference type="SUPFAM" id="SSF54909">
    <property type="entry name" value="Dimeric alpha+beta barrel"/>
    <property type="match status" value="1"/>
</dbReference>
<dbReference type="AlphaFoldDB" id="A0A2P7S8J3"/>
<reference evidence="3 4" key="1">
    <citation type="submission" date="2018-03" db="EMBL/GenBank/DDBJ databases">
        <title>The draft genome of Mesorhizobium sp. 6GN-30.</title>
        <authorList>
            <person name="Liu L."/>
            <person name="Li L."/>
            <person name="Wang T."/>
            <person name="Zhang X."/>
            <person name="Liang L."/>
        </authorList>
    </citation>
    <scope>NUCLEOTIDE SEQUENCE [LARGE SCALE GENOMIC DNA]</scope>
    <source>
        <strain evidence="3 4">6GN30</strain>
    </source>
</reference>
<gene>
    <name evidence="3" type="ORF">C7I84_14840</name>
</gene>
<evidence type="ECO:0000256" key="1">
    <source>
        <dbReference type="SAM" id="MobiDB-lite"/>
    </source>
</evidence>
<dbReference type="Gene3D" id="3.30.70.100">
    <property type="match status" value="1"/>
</dbReference>
<evidence type="ECO:0000259" key="2">
    <source>
        <dbReference type="PROSITE" id="PS51725"/>
    </source>
</evidence>
<sequence length="184" mass="20088">MDFIDNTVSPVVFINIFTVKPGCMDEFIALQQAHLRRSRGIVPGWRGSRLHRGLDGITAIMVSTFDSIADHQRVHGTERFAEHVVKVRQLMEKNEPGLFPARRACRHRRGAQPAGQRTGGLNPSGFVRRQQPSSPSSEESAVAVRLVPGGAAFISSRRRRHDVSGGSSAHCASPCRTSSTSCTS</sequence>
<accession>A0A2P7S8J3</accession>
<proteinExistence type="predicted"/>
<feature type="compositionally biased region" description="Low complexity" evidence="1">
    <location>
        <begin position="127"/>
        <end position="143"/>
    </location>
</feature>
<dbReference type="Proteomes" id="UP000241229">
    <property type="component" value="Unassembled WGS sequence"/>
</dbReference>
<dbReference type="InterPro" id="IPR011008">
    <property type="entry name" value="Dimeric_a/b-barrel"/>
</dbReference>
<evidence type="ECO:0000313" key="4">
    <source>
        <dbReference type="Proteomes" id="UP000241229"/>
    </source>
</evidence>
<dbReference type="RefSeq" id="WP_106772977.1">
    <property type="nucleotide sequence ID" value="NZ_PXYK01000013.1"/>
</dbReference>
<evidence type="ECO:0000313" key="3">
    <source>
        <dbReference type="EMBL" id="PSJ58751.1"/>
    </source>
</evidence>
<feature type="domain" description="ABM" evidence="2">
    <location>
        <begin position="11"/>
        <end position="99"/>
    </location>
</feature>
<dbReference type="Pfam" id="PF03992">
    <property type="entry name" value="ABM"/>
    <property type="match status" value="1"/>
</dbReference>
<organism evidence="3 4">
    <name type="scientific">Kumtagia ephedrae</name>
    <dbReference type="NCBI Taxonomy" id="2116701"/>
    <lineage>
        <taxon>Bacteria</taxon>
        <taxon>Pseudomonadati</taxon>
        <taxon>Pseudomonadota</taxon>
        <taxon>Alphaproteobacteria</taxon>
        <taxon>Hyphomicrobiales</taxon>
        <taxon>Phyllobacteriaceae</taxon>
        <taxon>Kumtagia</taxon>
    </lineage>
</organism>
<comment type="caution">
    <text evidence="3">The sequence shown here is derived from an EMBL/GenBank/DDBJ whole genome shotgun (WGS) entry which is preliminary data.</text>
</comment>
<feature type="compositionally biased region" description="Low complexity" evidence="1">
    <location>
        <begin position="171"/>
        <end position="184"/>
    </location>
</feature>
<dbReference type="InterPro" id="IPR007138">
    <property type="entry name" value="ABM_dom"/>
</dbReference>
<dbReference type="EMBL" id="PXYK01000013">
    <property type="protein sequence ID" value="PSJ58751.1"/>
    <property type="molecule type" value="Genomic_DNA"/>
</dbReference>
<feature type="region of interest" description="Disordered" evidence="1">
    <location>
        <begin position="106"/>
        <end position="184"/>
    </location>
</feature>
<dbReference type="OrthoDB" id="2868574at2"/>
<name>A0A2P7S8J3_9HYPH</name>
<dbReference type="PROSITE" id="PS51725">
    <property type="entry name" value="ABM"/>
    <property type="match status" value="1"/>
</dbReference>